<sequence length="168" mass="20032">MNVKFDWNEWYFIITAAIALIVFLPIRKYFSLAMIVVIWMYNLVLVATIDYFFIATPFHLYYFGDNPTYELSGALYHFFMYPCCSVIFLFIYDKFELYGKKTIGYVVCWTAFSLFFEWLCVQNRVLNYTGWKLYYSIAFYPTAAIVLIALFRFTKGKLHELALPKLRV</sequence>
<dbReference type="RefSeq" id="WP_116188373.1">
    <property type="nucleotide sequence ID" value="NZ_QTTN01000006.1"/>
</dbReference>
<feature type="transmembrane region" description="Helical" evidence="1">
    <location>
        <begin position="74"/>
        <end position="91"/>
    </location>
</feature>
<reference evidence="2 3" key="1">
    <citation type="submission" date="2018-08" db="EMBL/GenBank/DDBJ databases">
        <title>Genomic Encyclopedia of Type Strains, Phase III (KMG-III): the genomes of soil and plant-associated and newly described type strains.</title>
        <authorList>
            <person name="Whitman W."/>
        </authorList>
    </citation>
    <scope>NUCLEOTIDE SEQUENCE [LARGE SCALE GENOMIC DNA]</scope>
    <source>
        <strain evidence="2 3">CGMCC 1.10966</strain>
    </source>
</reference>
<dbReference type="EMBL" id="QTTN01000006">
    <property type="protein sequence ID" value="REE90645.1"/>
    <property type="molecule type" value="Genomic_DNA"/>
</dbReference>
<dbReference type="Proteomes" id="UP000256304">
    <property type="component" value="Unassembled WGS sequence"/>
</dbReference>
<protein>
    <submittedName>
        <fullName evidence="2">Uncharacterized protein</fullName>
    </submittedName>
</protein>
<evidence type="ECO:0000313" key="3">
    <source>
        <dbReference type="Proteomes" id="UP000256304"/>
    </source>
</evidence>
<proteinExistence type="predicted"/>
<keyword evidence="1" id="KW-0472">Membrane</keyword>
<dbReference type="OrthoDB" id="2381462at2"/>
<comment type="caution">
    <text evidence="2">The sequence shown here is derived from an EMBL/GenBank/DDBJ whole genome shotgun (WGS) entry which is preliminary data.</text>
</comment>
<organism evidence="2 3">
    <name type="scientific">Paenibacillus taihuensis</name>
    <dbReference type="NCBI Taxonomy" id="1156355"/>
    <lineage>
        <taxon>Bacteria</taxon>
        <taxon>Bacillati</taxon>
        <taxon>Bacillota</taxon>
        <taxon>Bacilli</taxon>
        <taxon>Bacillales</taxon>
        <taxon>Paenibacillaceae</taxon>
        <taxon>Paenibacillus</taxon>
    </lineage>
</organism>
<dbReference type="AlphaFoldDB" id="A0A3D9SCE9"/>
<name>A0A3D9SCE9_9BACL</name>
<keyword evidence="1" id="KW-1133">Transmembrane helix</keyword>
<evidence type="ECO:0000313" key="2">
    <source>
        <dbReference type="EMBL" id="REE90645.1"/>
    </source>
</evidence>
<keyword evidence="3" id="KW-1185">Reference proteome</keyword>
<feature type="transmembrane region" description="Helical" evidence="1">
    <location>
        <begin position="33"/>
        <end position="54"/>
    </location>
</feature>
<accession>A0A3D9SCE9</accession>
<gene>
    <name evidence="2" type="ORF">A8990_106150</name>
</gene>
<keyword evidence="1" id="KW-0812">Transmembrane</keyword>
<feature type="transmembrane region" description="Helical" evidence="1">
    <location>
        <begin position="133"/>
        <end position="151"/>
    </location>
</feature>
<evidence type="ECO:0000256" key="1">
    <source>
        <dbReference type="SAM" id="Phobius"/>
    </source>
</evidence>
<feature type="transmembrane region" description="Helical" evidence="1">
    <location>
        <begin position="103"/>
        <end position="121"/>
    </location>
</feature>
<feature type="transmembrane region" description="Helical" evidence="1">
    <location>
        <begin position="7"/>
        <end position="26"/>
    </location>
</feature>